<protein>
    <submittedName>
        <fullName evidence="1">Uncharacterized protein</fullName>
    </submittedName>
</protein>
<proteinExistence type="predicted"/>
<organism evidence="1 2">
    <name type="scientific">Crocosphaera watsonii WH 0003</name>
    <dbReference type="NCBI Taxonomy" id="423471"/>
    <lineage>
        <taxon>Bacteria</taxon>
        <taxon>Bacillati</taxon>
        <taxon>Cyanobacteriota</taxon>
        <taxon>Cyanophyceae</taxon>
        <taxon>Oscillatoriophycideae</taxon>
        <taxon>Chroococcales</taxon>
        <taxon>Aphanothecaceae</taxon>
        <taxon>Crocosphaera</taxon>
    </lineage>
</organism>
<accession>G5JD44</accession>
<sequence length="208" mass="22867">MELTEAIAALNNSEIEGKEGILESINNRLQETDGLSNQVNSLRSNLDNILGITGANEGSLTQKLEKAQETIKGLQSVETNYREQLSERDQTIAQMRQESVISEASRLTNANATVLKTLLSQGDISLLVKEGKAYISSDNKEIELQDYAKDKWGDFVPSLFPSIESPETPSVTLPGGNSSGQQPLQTDVVNSFLDKKYSRVNEMFKQAV</sequence>
<dbReference type="RefSeq" id="WP_007313099.1">
    <property type="nucleotide sequence ID" value="NZ_AESD01000826.1"/>
</dbReference>
<dbReference type="GeneID" id="88768661"/>
<dbReference type="Proteomes" id="UP000003477">
    <property type="component" value="Unassembled WGS sequence"/>
</dbReference>
<dbReference type="EMBL" id="AESD01000826">
    <property type="protein sequence ID" value="EHJ09879.1"/>
    <property type="molecule type" value="Genomic_DNA"/>
</dbReference>
<name>G5JD44_CROWT</name>
<gene>
    <name evidence="1" type="ORF">CWATWH0003_5342</name>
</gene>
<evidence type="ECO:0000313" key="1">
    <source>
        <dbReference type="EMBL" id="EHJ09879.1"/>
    </source>
</evidence>
<dbReference type="PATRIC" id="fig|423471.3.peg.4990"/>
<comment type="caution">
    <text evidence="1">The sequence shown here is derived from an EMBL/GenBank/DDBJ whole genome shotgun (WGS) entry which is preliminary data.</text>
</comment>
<dbReference type="AlphaFoldDB" id="G5JD44"/>
<reference evidence="1 2" key="1">
    <citation type="journal article" date="2011" name="Front. Microbiol.">
        <title>Two Strains of Crocosphaera watsonii with Highly Conserved Genomes are Distinguished by Strain-Specific Features.</title>
        <authorList>
            <person name="Bench S.R."/>
            <person name="Ilikchyan I.N."/>
            <person name="Tripp H.J."/>
            <person name="Zehr J.P."/>
        </authorList>
    </citation>
    <scope>NUCLEOTIDE SEQUENCE [LARGE SCALE GENOMIC DNA]</scope>
    <source>
        <strain evidence="1 2">WH 0003</strain>
    </source>
</reference>
<evidence type="ECO:0000313" key="2">
    <source>
        <dbReference type="Proteomes" id="UP000003477"/>
    </source>
</evidence>